<dbReference type="AlphaFoldDB" id="A0A371JX83"/>
<dbReference type="Gene3D" id="3.40.50.300">
    <property type="entry name" value="P-loop containing nucleotide triphosphate hydrolases"/>
    <property type="match status" value="1"/>
</dbReference>
<dbReference type="GO" id="GO:0006355">
    <property type="term" value="P:regulation of DNA-templated transcription"/>
    <property type="evidence" value="ECO:0007669"/>
    <property type="project" value="InterPro"/>
</dbReference>
<dbReference type="Proteomes" id="UP000264492">
    <property type="component" value="Unassembled WGS sequence"/>
</dbReference>
<keyword evidence="4" id="KW-0238">DNA-binding</keyword>
<dbReference type="CDD" id="cd00009">
    <property type="entry name" value="AAA"/>
    <property type="match status" value="1"/>
</dbReference>
<reference evidence="9 10" key="1">
    <citation type="submission" date="2018-08" db="EMBL/GenBank/DDBJ databases">
        <title>Lysobacter sp. zong2l5, whole genome shotgun sequence.</title>
        <authorList>
            <person name="Zhang X."/>
            <person name="Feng G."/>
            <person name="Zhu H."/>
        </authorList>
    </citation>
    <scope>NUCLEOTIDE SEQUENCE [LARGE SCALE GENOMIC DNA]</scope>
    <source>
        <strain evidence="10">zong2l5</strain>
    </source>
</reference>
<dbReference type="Pfam" id="PF02954">
    <property type="entry name" value="HTH_8"/>
    <property type="match status" value="1"/>
</dbReference>
<dbReference type="GO" id="GO:0005524">
    <property type="term" value="F:ATP binding"/>
    <property type="evidence" value="ECO:0007669"/>
    <property type="project" value="UniProtKB-KW"/>
</dbReference>
<keyword evidence="2" id="KW-0067">ATP-binding</keyword>
<keyword evidence="5" id="KW-0804">Transcription</keyword>
<dbReference type="PROSITE" id="PS00688">
    <property type="entry name" value="SIGMA54_INTERACT_3"/>
    <property type="match status" value="1"/>
</dbReference>
<dbReference type="PANTHER" id="PTHR32071:SF86">
    <property type="entry name" value="TWO COMPONENT SIGNAL TRANSDUCTION SYSTEM SIGMA54-DEPENDENT RESPONSE REGULATOR FIS FAMILY"/>
    <property type="match status" value="1"/>
</dbReference>
<dbReference type="Pfam" id="PF00072">
    <property type="entry name" value="Response_reg"/>
    <property type="match status" value="1"/>
</dbReference>
<dbReference type="InterPro" id="IPR025944">
    <property type="entry name" value="Sigma_54_int_dom_CS"/>
</dbReference>
<dbReference type="Pfam" id="PF25601">
    <property type="entry name" value="AAA_lid_14"/>
    <property type="match status" value="1"/>
</dbReference>
<dbReference type="PROSITE" id="PS50045">
    <property type="entry name" value="SIGMA54_INTERACT_4"/>
    <property type="match status" value="1"/>
</dbReference>
<dbReference type="SMART" id="SM00448">
    <property type="entry name" value="REC"/>
    <property type="match status" value="1"/>
</dbReference>
<evidence type="ECO:0000259" key="8">
    <source>
        <dbReference type="PROSITE" id="PS50110"/>
    </source>
</evidence>
<keyword evidence="10" id="KW-1185">Reference proteome</keyword>
<dbReference type="GO" id="GO:0043565">
    <property type="term" value="F:sequence-specific DNA binding"/>
    <property type="evidence" value="ECO:0007669"/>
    <property type="project" value="InterPro"/>
</dbReference>
<dbReference type="PROSITE" id="PS50110">
    <property type="entry name" value="RESPONSE_REGULATORY"/>
    <property type="match status" value="1"/>
</dbReference>
<evidence type="ECO:0000256" key="3">
    <source>
        <dbReference type="ARBA" id="ARBA00023015"/>
    </source>
</evidence>
<dbReference type="InterPro" id="IPR011006">
    <property type="entry name" value="CheY-like_superfamily"/>
</dbReference>
<feature type="modified residue" description="4-aspartylphosphate" evidence="6">
    <location>
        <position position="52"/>
    </location>
</feature>
<evidence type="ECO:0000256" key="2">
    <source>
        <dbReference type="ARBA" id="ARBA00022840"/>
    </source>
</evidence>
<dbReference type="InterPro" id="IPR002197">
    <property type="entry name" value="HTH_Fis"/>
</dbReference>
<dbReference type="Gene3D" id="3.40.50.2300">
    <property type="match status" value="1"/>
</dbReference>
<evidence type="ECO:0000256" key="4">
    <source>
        <dbReference type="ARBA" id="ARBA00023125"/>
    </source>
</evidence>
<dbReference type="FunFam" id="3.40.50.300:FF:000006">
    <property type="entry name" value="DNA-binding transcriptional regulator NtrC"/>
    <property type="match status" value="1"/>
</dbReference>
<gene>
    <name evidence="9" type="ORF">DX914_18510</name>
</gene>
<evidence type="ECO:0000256" key="1">
    <source>
        <dbReference type="ARBA" id="ARBA00022741"/>
    </source>
</evidence>
<dbReference type="Gene3D" id="1.10.8.60">
    <property type="match status" value="1"/>
</dbReference>
<dbReference type="OrthoDB" id="9804019at2"/>
<keyword evidence="6" id="KW-0597">Phosphoprotein</keyword>
<keyword evidence="1" id="KW-0547">Nucleotide-binding</keyword>
<proteinExistence type="predicted"/>
<dbReference type="SUPFAM" id="SSF52540">
    <property type="entry name" value="P-loop containing nucleoside triphosphate hydrolases"/>
    <property type="match status" value="1"/>
</dbReference>
<evidence type="ECO:0000313" key="10">
    <source>
        <dbReference type="Proteomes" id="UP000264492"/>
    </source>
</evidence>
<dbReference type="PRINTS" id="PR01590">
    <property type="entry name" value="HTHFIS"/>
</dbReference>
<dbReference type="Gene3D" id="1.10.10.60">
    <property type="entry name" value="Homeodomain-like"/>
    <property type="match status" value="1"/>
</dbReference>
<dbReference type="InterPro" id="IPR001789">
    <property type="entry name" value="Sig_transdc_resp-reg_receiver"/>
</dbReference>
<dbReference type="SMART" id="SM00382">
    <property type="entry name" value="AAA"/>
    <property type="match status" value="1"/>
</dbReference>
<dbReference type="Pfam" id="PF00158">
    <property type="entry name" value="Sigma54_activat"/>
    <property type="match status" value="1"/>
</dbReference>
<name>A0A371JX83_9GAMM</name>
<feature type="domain" description="Response regulatory" evidence="8">
    <location>
        <begin position="3"/>
        <end position="122"/>
    </location>
</feature>
<dbReference type="InterPro" id="IPR002078">
    <property type="entry name" value="Sigma_54_int"/>
</dbReference>
<dbReference type="PANTHER" id="PTHR32071">
    <property type="entry name" value="TRANSCRIPTIONAL REGULATORY PROTEIN"/>
    <property type="match status" value="1"/>
</dbReference>
<feature type="domain" description="Sigma-54 factor interaction" evidence="7">
    <location>
        <begin position="154"/>
        <end position="380"/>
    </location>
</feature>
<dbReference type="RefSeq" id="WP_115861575.1">
    <property type="nucleotide sequence ID" value="NZ_QTSU01000004.1"/>
</dbReference>
<dbReference type="InterPro" id="IPR027417">
    <property type="entry name" value="P-loop_NTPase"/>
</dbReference>
<dbReference type="SUPFAM" id="SSF46689">
    <property type="entry name" value="Homeodomain-like"/>
    <property type="match status" value="1"/>
</dbReference>
<dbReference type="GO" id="GO:0000160">
    <property type="term" value="P:phosphorelay signal transduction system"/>
    <property type="evidence" value="ECO:0007669"/>
    <property type="project" value="InterPro"/>
</dbReference>
<protein>
    <submittedName>
        <fullName evidence="9">Sigma-54-dependent Fis family transcriptional regulator</fullName>
    </submittedName>
</protein>
<dbReference type="InterPro" id="IPR003593">
    <property type="entry name" value="AAA+_ATPase"/>
</dbReference>
<dbReference type="SUPFAM" id="SSF52172">
    <property type="entry name" value="CheY-like"/>
    <property type="match status" value="1"/>
</dbReference>
<evidence type="ECO:0000313" key="9">
    <source>
        <dbReference type="EMBL" id="RDZ26261.1"/>
    </source>
</evidence>
<accession>A0A371JX83</accession>
<dbReference type="PROSITE" id="PS00676">
    <property type="entry name" value="SIGMA54_INTERACT_2"/>
    <property type="match status" value="1"/>
</dbReference>
<comment type="caution">
    <text evidence="9">The sequence shown here is derived from an EMBL/GenBank/DDBJ whole genome shotgun (WGS) entry which is preliminary data.</text>
</comment>
<keyword evidence="3" id="KW-0805">Transcription regulation</keyword>
<evidence type="ECO:0000256" key="6">
    <source>
        <dbReference type="PROSITE-ProRule" id="PRU00169"/>
    </source>
</evidence>
<organism evidence="9 10">
    <name type="scientific">Lysobacter silvisoli</name>
    <dbReference type="NCBI Taxonomy" id="2293254"/>
    <lineage>
        <taxon>Bacteria</taxon>
        <taxon>Pseudomonadati</taxon>
        <taxon>Pseudomonadota</taxon>
        <taxon>Gammaproteobacteria</taxon>
        <taxon>Lysobacterales</taxon>
        <taxon>Lysobacteraceae</taxon>
        <taxon>Lysobacter</taxon>
    </lineage>
</organism>
<evidence type="ECO:0000259" key="7">
    <source>
        <dbReference type="PROSITE" id="PS50045"/>
    </source>
</evidence>
<sequence length="453" mass="49023">MRTVLVIDDNPAVATALDLLFGLREIRVLTAQSPEEGLSALEREDVGLVIQDMNFTADTTSGEEGVALFRDIRARHPDLPIILLTAWTHLDIAVDLAKAGAADYLAKPWDDQKLLASVENLLELSASTREVARLHDQRRRAQRELESRYDLRGLVFASDAMARVIELAGQVARADVPVLITGPNGAGKEKIAELVQANSAVKNGPFVTLNCGALPSELIEAELFGADAGAYTGASKAREGKFEAADGGTLFLDEIGNLPLAGQMKLLRVLETGRFERLGSNRERQVKVRVISATNADLPAMIRDGRFREDLYYRLNTIQIHLPPLGERPDDVLPLARKFLREMAPDGGKRLGEDAERALVAHPWPGNVRELRNTLQRAVLLARGDSIAVADLGLPAASASAAHASSGGDEPDRAAIEAALERAGGVLAQAASELGLSRQALYRRLDRLGIKRD</sequence>
<evidence type="ECO:0000256" key="5">
    <source>
        <dbReference type="ARBA" id="ARBA00023163"/>
    </source>
</evidence>
<dbReference type="InterPro" id="IPR025943">
    <property type="entry name" value="Sigma_54_int_dom_ATP-bd_2"/>
</dbReference>
<dbReference type="InterPro" id="IPR058031">
    <property type="entry name" value="AAA_lid_NorR"/>
</dbReference>
<dbReference type="EMBL" id="QTSU01000004">
    <property type="protein sequence ID" value="RDZ26261.1"/>
    <property type="molecule type" value="Genomic_DNA"/>
</dbReference>
<dbReference type="InterPro" id="IPR009057">
    <property type="entry name" value="Homeodomain-like_sf"/>
</dbReference>